<keyword evidence="2" id="KW-1133">Transmembrane helix</keyword>
<dbReference type="InterPro" id="IPR012338">
    <property type="entry name" value="Beta-lactam/transpept-like"/>
</dbReference>
<keyword evidence="4" id="KW-0378">Hydrolase</keyword>
<feature type="compositionally biased region" description="Basic residues" evidence="1">
    <location>
        <begin position="1"/>
        <end position="18"/>
    </location>
</feature>
<dbReference type="AlphaFoldDB" id="A0A418V955"/>
<dbReference type="InterPro" id="IPR050491">
    <property type="entry name" value="AmpC-like"/>
</dbReference>
<evidence type="ECO:0000259" key="3">
    <source>
        <dbReference type="Pfam" id="PF00144"/>
    </source>
</evidence>
<reference evidence="4 5" key="1">
    <citation type="submission" date="2018-09" db="EMBL/GenBank/DDBJ databases">
        <authorList>
            <person name="Zhu H."/>
        </authorList>
    </citation>
    <scope>NUCLEOTIDE SEQUENCE [LARGE SCALE GENOMIC DNA]</scope>
    <source>
        <strain evidence="4 5">K2S05-167</strain>
    </source>
</reference>
<dbReference type="SUPFAM" id="SSF56601">
    <property type="entry name" value="beta-lactamase/transpeptidase-like"/>
    <property type="match status" value="1"/>
</dbReference>
<keyword evidence="2" id="KW-0812">Transmembrane</keyword>
<feature type="domain" description="Beta-lactamase-related" evidence="3">
    <location>
        <begin position="64"/>
        <end position="372"/>
    </location>
</feature>
<feature type="region of interest" description="Disordered" evidence="1">
    <location>
        <begin position="1"/>
        <end position="24"/>
    </location>
</feature>
<keyword evidence="5" id="KW-1185">Reference proteome</keyword>
<sequence length="512" mass="56072">MLKARKLNRVRQKKRSSRRTQEPMSPLLPGLFKVCRALALMVASCASFPVGAATLSPPELAAIDTYVVREMKADRVPGVSLAIIQPGGVTFRQYGQAGQPLTPRTTFVLGSMSKSFTALAVMQLVEEGKVDLTASVQRYLPEFRVADEAASQRITVAQLLNHTSGLPAQVAATQHLGTLAEHLPALSNVKLQHPPGTQHTYSSVGYQVLGVLIERVTREPYGEVIQHRIFDPLKMTHSFTDGTHALNLASGHRYWFGFPVAANLPFERDRLPTAGLISSAADLATYLQALMQEDGIPGVISRQGLKRLFTPTAPGDGFSYAMGWRVSIWPDRQGQNTRVIHHGGVLPHYRGKLVMLPDLKAGVVVLTNASTALPFPLAATSHRVADGVARSLLSQPLPSQTLNLSMMYLVVTLAAALVLWAELRKLLGLKRWRIAAQERPRAALSREIAWELLGLIALLIGVPLLMRVTWSEMLRSSPDLAWWMLTLAGLNAAGTAYKLRITTRRRAPVTRP</sequence>
<evidence type="ECO:0000313" key="4">
    <source>
        <dbReference type="EMBL" id="RJF72651.1"/>
    </source>
</evidence>
<organism evidence="4 5">
    <name type="scientific">Deinococcus cavernae</name>
    <dbReference type="NCBI Taxonomy" id="2320857"/>
    <lineage>
        <taxon>Bacteria</taxon>
        <taxon>Thermotogati</taxon>
        <taxon>Deinococcota</taxon>
        <taxon>Deinococci</taxon>
        <taxon>Deinococcales</taxon>
        <taxon>Deinococcaceae</taxon>
        <taxon>Deinococcus</taxon>
    </lineage>
</organism>
<dbReference type="PANTHER" id="PTHR46825:SF9">
    <property type="entry name" value="BETA-LACTAMASE-RELATED DOMAIN-CONTAINING PROTEIN"/>
    <property type="match status" value="1"/>
</dbReference>
<dbReference type="GO" id="GO:0016787">
    <property type="term" value="F:hydrolase activity"/>
    <property type="evidence" value="ECO:0007669"/>
    <property type="project" value="UniProtKB-KW"/>
</dbReference>
<feature type="transmembrane region" description="Helical" evidence="2">
    <location>
        <begin position="480"/>
        <end position="497"/>
    </location>
</feature>
<gene>
    <name evidence="4" type="ORF">D3875_14995</name>
</gene>
<name>A0A418V955_9DEIO</name>
<evidence type="ECO:0000256" key="1">
    <source>
        <dbReference type="SAM" id="MobiDB-lite"/>
    </source>
</evidence>
<accession>A0A418V955</accession>
<evidence type="ECO:0000313" key="5">
    <source>
        <dbReference type="Proteomes" id="UP000286287"/>
    </source>
</evidence>
<dbReference type="Pfam" id="PF00144">
    <property type="entry name" value="Beta-lactamase"/>
    <property type="match status" value="1"/>
</dbReference>
<proteinExistence type="predicted"/>
<feature type="transmembrane region" description="Helical" evidence="2">
    <location>
        <begin position="448"/>
        <end position="468"/>
    </location>
</feature>
<dbReference type="PANTHER" id="PTHR46825">
    <property type="entry name" value="D-ALANYL-D-ALANINE-CARBOXYPEPTIDASE/ENDOPEPTIDASE AMPH"/>
    <property type="match status" value="1"/>
</dbReference>
<dbReference type="InterPro" id="IPR001466">
    <property type="entry name" value="Beta-lactam-related"/>
</dbReference>
<protein>
    <submittedName>
        <fullName evidence="4">Class A beta-lactamase-related serine hydrolase</fullName>
    </submittedName>
</protein>
<dbReference type="Gene3D" id="3.40.710.10">
    <property type="entry name" value="DD-peptidase/beta-lactamase superfamily"/>
    <property type="match status" value="1"/>
</dbReference>
<dbReference type="Proteomes" id="UP000286287">
    <property type="component" value="Unassembled WGS sequence"/>
</dbReference>
<keyword evidence="2" id="KW-0472">Membrane</keyword>
<evidence type="ECO:0000256" key="2">
    <source>
        <dbReference type="SAM" id="Phobius"/>
    </source>
</evidence>
<comment type="caution">
    <text evidence="4">The sequence shown here is derived from an EMBL/GenBank/DDBJ whole genome shotgun (WGS) entry which is preliminary data.</text>
</comment>
<feature type="transmembrane region" description="Helical" evidence="2">
    <location>
        <begin position="406"/>
        <end position="427"/>
    </location>
</feature>
<dbReference type="EMBL" id="QYUJ01000014">
    <property type="protein sequence ID" value="RJF72651.1"/>
    <property type="molecule type" value="Genomic_DNA"/>
</dbReference>